<dbReference type="NCBIfam" id="TIGR00756">
    <property type="entry name" value="PPR"/>
    <property type="match status" value="9"/>
</dbReference>
<evidence type="ECO:0000259" key="5">
    <source>
        <dbReference type="Pfam" id="PF17177"/>
    </source>
</evidence>
<gene>
    <name evidence="6" type="ORF">OLEA9_A016242</name>
</gene>
<dbReference type="Pfam" id="PF13041">
    <property type="entry name" value="PPR_2"/>
    <property type="match status" value="3"/>
</dbReference>
<dbReference type="Pfam" id="PF01535">
    <property type="entry name" value="PPR"/>
    <property type="match status" value="7"/>
</dbReference>
<protein>
    <submittedName>
        <fullName evidence="6">Pentatricopeptide repeat-containing At5g27270</fullName>
    </submittedName>
</protein>
<comment type="similarity">
    <text evidence="1">Belongs to the PPR family. P subfamily.</text>
</comment>
<feature type="repeat" description="PPR" evidence="3">
    <location>
        <begin position="973"/>
        <end position="1007"/>
    </location>
</feature>
<dbReference type="EMBL" id="CACTIH010005627">
    <property type="protein sequence ID" value="CAA2999310.1"/>
    <property type="molecule type" value="Genomic_DNA"/>
</dbReference>
<dbReference type="PANTHER" id="PTHR47936:SF1">
    <property type="entry name" value="PENTATRICOPEPTIDE REPEAT-CONTAINING PROTEIN GUN1, CHLOROPLASTIC"/>
    <property type="match status" value="1"/>
</dbReference>
<feature type="repeat" description="PPR" evidence="3">
    <location>
        <begin position="422"/>
        <end position="456"/>
    </location>
</feature>
<proteinExistence type="inferred from homology"/>
<dbReference type="GO" id="GO:0010239">
    <property type="term" value="P:chloroplast mRNA processing"/>
    <property type="evidence" value="ECO:0007669"/>
    <property type="project" value="EnsemblPlants"/>
</dbReference>
<feature type="repeat" description="PPR" evidence="3">
    <location>
        <begin position="352"/>
        <end position="386"/>
    </location>
</feature>
<sequence length="1089" mass="123130">MRVGTLEFHHLPRLNSIQIFLSKNLCEMDILKSSFLHSAPLNPTPKPAKNGTRKSTLLCSIKPDPWSLSDGNSSNLNKPKPKSKHPKNSLSDDNARRIIKAKAQYLSALRRNQGSRAQTPKWIKRTPEQMVQYLEDDRHGHLYGRHVVAAIKRVRSLSGKAEGTFDMREIMGSFVTQLTFREMCVVLKEQKSWRQVRDFFAWMKLQLSYRPSIITYTIVLRAYGQVGKIKLAEQTFLEMLEAGCEPDQVACGTMLCSYARWGRHKAMLSFYSAVQERGITPSIPVLNFMLSSLQKKSLHESVIHIWRQMIDEGVVPNHFTYTVVICSLVKEGLAEEAFKIFKEMKNLGFVPEEATYGLLISLFSKRGDKDEAFSLYEDMRSRGIVPSKFTCASLLTLYYKNGDYSKSLSLFSEMERYGVVADEVIHGLLIRIYGKLGLYEDAQKTFEDIERLGLLSDEKTYTTMALVHLNFNNFGKALDIMERMKSSKILLSRFSLIILLQCYTMKDDLTSAEVTYQALSKTGLPNASSCNDMLTLYLRLGLTEKAKDFIAQIRKDQIAFDEELVKTVVKVYCKEGMLMDAEQLIEELSTVGTFEGSKFVQSFLMAMNGQCSRLTEAESASETLDLPDTLAFELMLMLCLTDRSSKTQEKLELLLKTKKGESAANLIICKFTKEGVSNAEYLYQLMIEFGCTLEDSASASMIRLYGKQHMLKEAQEIFEDVAGSLAIGKVLYNSMIDAYIGCDKEEDAYLFYKEQNEKGHNLGPVAISVLVRALTKSGKYHEAGNVIYTSFQANTELDTVAYNTFIKAMLEAGKLRFAVSIYERMLFENISPSIQTYNLMISVYGRGRNLDKAMEMFNVTRSVGIPLDEKIYTNLICYYGKAGKSHEASALFCQMQEEGIKPGKVSYNIMINIYAAEGLFREAELLFQSMQRNGCSPDTFTYLALIRAYSKGLEYSEAEKTIISMQEKGISLSCAHFNLLLVAFTQAGLMREAERIYGNLISTGLDPDLESNQIMLRGYLKFGNLEEGINFFERDCYSSEPDRFILSAAVHLYKSASMESKAKKLLSSMNSSGIRFLQNLEVGLGTRNI</sequence>
<feature type="repeat" description="PPR" evidence="3">
    <location>
        <begin position="247"/>
        <end position="281"/>
    </location>
</feature>
<dbReference type="Gramene" id="OE9A016242T1">
    <property type="protein sequence ID" value="OE9A016242C1"/>
    <property type="gene ID" value="OE9A016242"/>
</dbReference>
<feature type="repeat" description="PPR" evidence="3">
    <location>
        <begin position="212"/>
        <end position="246"/>
    </location>
</feature>
<reference evidence="6 7" key="1">
    <citation type="submission" date="2019-12" db="EMBL/GenBank/DDBJ databases">
        <authorList>
            <person name="Alioto T."/>
            <person name="Alioto T."/>
            <person name="Gomez Garrido J."/>
        </authorList>
    </citation>
    <scope>NUCLEOTIDE SEQUENCE [LARGE SCALE GENOMIC DNA]</scope>
</reference>
<dbReference type="GO" id="GO:0000373">
    <property type="term" value="P:Group II intron splicing"/>
    <property type="evidence" value="ECO:0007669"/>
    <property type="project" value="EnsemblPlants"/>
</dbReference>
<evidence type="ECO:0000256" key="4">
    <source>
        <dbReference type="SAM" id="MobiDB-lite"/>
    </source>
</evidence>
<dbReference type="AlphaFoldDB" id="A0A8S0T1L6"/>
<feature type="region of interest" description="Disordered" evidence="4">
    <location>
        <begin position="69"/>
        <end position="94"/>
    </location>
</feature>
<evidence type="ECO:0000313" key="6">
    <source>
        <dbReference type="EMBL" id="CAA2999310.1"/>
    </source>
</evidence>
<dbReference type="OrthoDB" id="185373at2759"/>
<feature type="repeat" description="PPR" evidence="3">
    <location>
        <begin position="317"/>
        <end position="351"/>
    </location>
</feature>
<feature type="repeat" description="PPR" evidence="3">
    <location>
        <begin position="868"/>
        <end position="902"/>
    </location>
</feature>
<dbReference type="GO" id="GO:0003729">
    <property type="term" value="F:mRNA binding"/>
    <property type="evidence" value="ECO:0007669"/>
    <property type="project" value="EnsemblPlants"/>
</dbReference>
<comment type="caution">
    <text evidence="6">The sequence shown here is derived from an EMBL/GenBank/DDBJ whole genome shotgun (WGS) entry which is preliminary data.</text>
</comment>
<dbReference type="Pfam" id="PF17177">
    <property type="entry name" value="PPR_long"/>
    <property type="match status" value="1"/>
</dbReference>
<dbReference type="SUPFAM" id="SSF81901">
    <property type="entry name" value="HCP-like"/>
    <property type="match status" value="1"/>
</dbReference>
<dbReference type="Gene3D" id="1.25.40.10">
    <property type="entry name" value="Tetratricopeptide repeat domain"/>
    <property type="match status" value="7"/>
</dbReference>
<feature type="repeat" description="PPR" evidence="3">
    <location>
        <begin position="387"/>
        <end position="421"/>
    </location>
</feature>
<dbReference type="InterPro" id="IPR011990">
    <property type="entry name" value="TPR-like_helical_dom_sf"/>
</dbReference>
<dbReference type="PROSITE" id="PS51375">
    <property type="entry name" value="PPR"/>
    <property type="match status" value="13"/>
</dbReference>
<accession>A0A8S0T1L6</accession>
<keyword evidence="7" id="KW-1185">Reference proteome</keyword>
<organism evidence="6 7">
    <name type="scientific">Olea europaea subsp. europaea</name>
    <dbReference type="NCBI Taxonomy" id="158383"/>
    <lineage>
        <taxon>Eukaryota</taxon>
        <taxon>Viridiplantae</taxon>
        <taxon>Streptophyta</taxon>
        <taxon>Embryophyta</taxon>
        <taxon>Tracheophyta</taxon>
        <taxon>Spermatophyta</taxon>
        <taxon>Magnoliopsida</taxon>
        <taxon>eudicotyledons</taxon>
        <taxon>Gunneridae</taxon>
        <taxon>Pentapetalae</taxon>
        <taxon>asterids</taxon>
        <taxon>lamiids</taxon>
        <taxon>Lamiales</taxon>
        <taxon>Oleaceae</taxon>
        <taxon>Oleeae</taxon>
        <taxon>Olea</taxon>
    </lineage>
</organism>
<keyword evidence="2" id="KW-0677">Repeat</keyword>
<name>A0A8S0T1L6_OLEEU</name>
<feature type="repeat" description="PPR" evidence="3">
    <location>
        <begin position="798"/>
        <end position="832"/>
    </location>
</feature>
<feature type="repeat" description="PPR" evidence="3">
    <location>
        <begin position="833"/>
        <end position="867"/>
    </location>
</feature>
<feature type="repeat" description="PPR" evidence="3">
    <location>
        <begin position="938"/>
        <end position="972"/>
    </location>
</feature>
<evidence type="ECO:0000256" key="2">
    <source>
        <dbReference type="ARBA" id="ARBA00022737"/>
    </source>
</evidence>
<feature type="repeat" description="PPR" evidence="3">
    <location>
        <begin position="282"/>
        <end position="316"/>
    </location>
</feature>
<dbReference type="PANTHER" id="PTHR47936">
    <property type="entry name" value="PPR_LONG DOMAIN-CONTAINING PROTEIN"/>
    <property type="match status" value="1"/>
</dbReference>
<feature type="domain" description="PROP1-like PPR" evidence="5">
    <location>
        <begin position="289"/>
        <end position="435"/>
    </location>
</feature>
<dbReference type="Proteomes" id="UP000594638">
    <property type="component" value="Unassembled WGS sequence"/>
</dbReference>
<dbReference type="InterPro" id="IPR033443">
    <property type="entry name" value="PROP1-like_PPR_dom"/>
</dbReference>
<evidence type="ECO:0000313" key="7">
    <source>
        <dbReference type="Proteomes" id="UP000594638"/>
    </source>
</evidence>
<evidence type="ECO:0000256" key="1">
    <source>
        <dbReference type="ARBA" id="ARBA00007626"/>
    </source>
</evidence>
<feature type="repeat" description="PPR" evidence="3">
    <location>
        <begin position="903"/>
        <end position="937"/>
    </location>
</feature>
<evidence type="ECO:0000256" key="3">
    <source>
        <dbReference type="PROSITE-ProRule" id="PRU00708"/>
    </source>
</evidence>
<dbReference type="InterPro" id="IPR002885">
    <property type="entry name" value="PPR_rpt"/>
</dbReference>
<dbReference type="GO" id="GO:0009570">
    <property type="term" value="C:chloroplast stroma"/>
    <property type="evidence" value="ECO:0007669"/>
    <property type="project" value="EnsemblPlants"/>
</dbReference>